<gene>
    <name evidence="1" type="ORF">CASFOL_033288</name>
</gene>
<organism evidence="1 2">
    <name type="scientific">Castilleja foliolosa</name>
    <dbReference type="NCBI Taxonomy" id="1961234"/>
    <lineage>
        <taxon>Eukaryota</taxon>
        <taxon>Viridiplantae</taxon>
        <taxon>Streptophyta</taxon>
        <taxon>Embryophyta</taxon>
        <taxon>Tracheophyta</taxon>
        <taxon>Spermatophyta</taxon>
        <taxon>Magnoliopsida</taxon>
        <taxon>eudicotyledons</taxon>
        <taxon>Gunneridae</taxon>
        <taxon>Pentapetalae</taxon>
        <taxon>asterids</taxon>
        <taxon>lamiids</taxon>
        <taxon>Lamiales</taxon>
        <taxon>Orobanchaceae</taxon>
        <taxon>Pedicularideae</taxon>
        <taxon>Castillejinae</taxon>
        <taxon>Castilleja</taxon>
    </lineage>
</organism>
<dbReference type="AlphaFoldDB" id="A0ABD3BZD4"/>
<accession>A0ABD3BZD4</accession>
<dbReference type="EMBL" id="JAVIJP010000057">
    <property type="protein sequence ID" value="KAL3622873.1"/>
    <property type="molecule type" value="Genomic_DNA"/>
</dbReference>
<dbReference type="Proteomes" id="UP001632038">
    <property type="component" value="Unassembled WGS sequence"/>
</dbReference>
<keyword evidence="2" id="KW-1185">Reference proteome</keyword>
<comment type="caution">
    <text evidence="1">The sequence shown here is derived from an EMBL/GenBank/DDBJ whole genome shotgun (WGS) entry which is preliminary data.</text>
</comment>
<sequence length="67" mass="7242">MARKCDKSKKVGTSKLPPEGVITEEMLDVEVEVPEQVNDNTLNDNPGHPEEVAGNMVVTTNVVVDPP</sequence>
<protein>
    <submittedName>
        <fullName evidence="1">Uncharacterized protein</fullName>
    </submittedName>
</protein>
<name>A0ABD3BZD4_9LAMI</name>
<proteinExistence type="predicted"/>
<evidence type="ECO:0000313" key="2">
    <source>
        <dbReference type="Proteomes" id="UP001632038"/>
    </source>
</evidence>
<reference evidence="2" key="1">
    <citation type="journal article" date="2024" name="IScience">
        <title>Strigolactones Initiate the Formation of Haustorium-like Structures in Castilleja.</title>
        <authorList>
            <person name="Buerger M."/>
            <person name="Peterson D."/>
            <person name="Chory J."/>
        </authorList>
    </citation>
    <scope>NUCLEOTIDE SEQUENCE [LARGE SCALE GENOMIC DNA]</scope>
</reference>
<evidence type="ECO:0000313" key="1">
    <source>
        <dbReference type="EMBL" id="KAL3622873.1"/>
    </source>
</evidence>